<keyword evidence="3" id="KW-0804">Transcription</keyword>
<keyword evidence="6" id="KW-1185">Reference proteome</keyword>
<evidence type="ECO:0000256" key="1">
    <source>
        <dbReference type="ARBA" id="ARBA00023015"/>
    </source>
</evidence>
<dbReference type="AlphaFoldDB" id="A0A840AVL3"/>
<dbReference type="RefSeq" id="WP_183401378.1">
    <property type="nucleotide sequence ID" value="NZ_JACIDS010000007.1"/>
</dbReference>
<protein>
    <submittedName>
        <fullName evidence="5">AraC-like DNA-binding protein</fullName>
    </submittedName>
</protein>
<dbReference type="PROSITE" id="PS01124">
    <property type="entry name" value="HTH_ARAC_FAMILY_2"/>
    <property type="match status" value="1"/>
</dbReference>
<dbReference type="InterPro" id="IPR018060">
    <property type="entry name" value="HTH_AraC"/>
</dbReference>
<dbReference type="InterPro" id="IPR020449">
    <property type="entry name" value="Tscrpt_reg_AraC-type_HTH"/>
</dbReference>
<gene>
    <name evidence="5" type="ORF">GGR25_004800</name>
</gene>
<dbReference type="SUPFAM" id="SSF46689">
    <property type="entry name" value="Homeodomain-like"/>
    <property type="match status" value="1"/>
</dbReference>
<dbReference type="InterPro" id="IPR018062">
    <property type="entry name" value="HTH_AraC-typ_CS"/>
</dbReference>
<dbReference type="GO" id="GO:0003700">
    <property type="term" value="F:DNA-binding transcription factor activity"/>
    <property type="evidence" value="ECO:0007669"/>
    <property type="project" value="InterPro"/>
</dbReference>
<comment type="caution">
    <text evidence="5">The sequence shown here is derived from an EMBL/GenBank/DDBJ whole genome shotgun (WGS) entry which is preliminary data.</text>
</comment>
<dbReference type="PRINTS" id="PR00032">
    <property type="entry name" value="HTHARAC"/>
</dbReference>
<evidence type="ECO:0000259" key="4">
    <source>
        <dbReference type="PROSITE" id="PS01124"/>
    </source>
</evidence>
<evidence type="ECO:0000256" key="2">
    <source>
        <dbReference type="ARBA" id="ARBA00023125"/>
    </source>
</evidence>
<name>A0A840AVL3_9HYPH</name>
<evidence type="ECO:0000256" key="3">
    <source>
        <dbReference type="ARBA" id="ARBA00023163"/>
    </source>
</evidence>
<dbReference type="PROSITE" id="PS00041">
    <property type="entry name" value="HTH_ARAC_FAMILY_1"/>
    <property type="match status" value="1"/>
</dbReference>
<dbReference type="SMART" id="SM00342">
    <property type="entry name" value="HTH_ARAC"/>
    <property type="match status" value="1"/>
</dbReference>
<dbReference type="Gene3D" id="1.10.10.60">
    <property type="entry name" value="Homeodomain-like"/>
    <property type="match status" value="1"/>
</dbReference>
<accession>A0A840AVL3</accession>
<proteinExistence type="predicted"/>
<feature type="domain" description="HTH araC/xylS-type" evidence="4">
    <location>
        <begin position="228"/>
        <end position="330"/>
    </location>
</feature>
<evidence type="ECO:0000313" key="6">
    <source>
        <dbReference type="Proteomes" id="UP000553963"/>
    </source>
</evidence>
<dbReference type="GO" id="GO:0005829">
    <property type="term" value="C:cytosol"/>
    <property type="evidence" value="ECO:0007669"/>
    <property type="project" value="TreeGrafter"/>
</dbReference>
<keyword evidence="1" id="KW-0805">Transcription regulation</keyword>
<dbReference type="GO" id="GO:0000976">
    <property type="term" value="F:transcription cis-regulatory region binding"/>
    <property type="evidence" value="ECO:0007669"/>
    <property type="project" value="TreeGrafter"/>
</dbReference>
<dbReference type="Proteomes" id="UP000553963">
    <property type="component" value="Unassembled WGS sequence"/>
</dbReference>
<evidence type="ECO:0000313" key="5">
    <source>
        <dbReference type="EMBL" id="MBB3933722.1"/>
    </source>
</evidence>
<dbReference type="Pfam" id="PF12833">
    <property type="entry name" value="HTH_18"/>
    <property type="match status" value="1"/>
</dbReference>
<sequence length="343" mass="37268">MISATAMTGVSAFVRAAFGANVLRHANQATMLDMEMIETLDCFIPQAIMTTFCDAVERSAGEANFGLILAPYLSVSDLGQWGEYVLAGDTLQDAIARAATSLGYHCSGDRITLSASGPEGRLRYVSAARGMPGYSHVAIGNAGSMLSLFRSYLSSDWTPQMIELDIPRPRISTPFEDTFGCPVTFDAASVSILFEAHVLDHPARRRPRVHPITLEDVARSRFAPADLDSFVNVVVAHIWAQVLAGAVSLDSTAQALDMSVRSVQRELNREGVDFRALTNAIRIQRAKELLEGTRASITEISTALGYSAPANFARTFRKATEVAPQEFRRLAWSAATPRHSGNR</sequence>
<dbReference type="EMBL" id="JACIDS010000007">
    <property type="protein sequence ID" value="MBB3933722.1"/>
    <property type="molecule type" value="Genomic_DNA"/>
</dbReference>
<dbReference type="PANTHER" id="PTHR47894">
    <property type="entry name" value="HTH-TYPE TRANSCRIPTIONAL REGULATOR GADX"/>
    <property type="match status" value="1"/>
</dbReference>
<reference evidence="5 6" key="1">
    <citation type="submission" date="2020-08" db="EMBL/GenBank/DDBJ databases">
        <title>Genomic Encyclopedia of Type Strains, Phase IV (KMG-IV): sequencing the most valuable type-strain genomes for metagenomic binning, comparative biology and taxonomic classification.</title>
        <authorList>
            <person name="Goeker M."/>
        </authorList>
    </citation>
    <scope>NUCLEOTIDE SEQUENCE [LARGE SCALE GENOMIC DNA]</scope>
    <source>
        <strain evidence="5 6">DSM 25966</strain>
    </source>
</reference>
<dbReference type="Pfam" id="PF12625">
    <property type="entry name" value="Arabinose_bd"/>
    <property type="match status" value="1"/>
</dbReference>
<keyword evidence="2 5" id="KW-0238">DNA-binding</keyword>
<dbReference type="InterPro" id="IPR032687">
    <property type="entry name" value="AraC-type_N"/>
</dbReference>
<dbReference type="PANTHER" id="PTHR47894:SF4">
    <property type="entry name" value="HTH-TYPE TRANSCRIPTIONAL REGULATOR GADX"/>
    <property type="match status" value="1"/>
</dbReference>
<organism evidence="5 6">
    <name type="scientific">Kaistia hirudinis</name>
    <dbReference type="NCBI Taxonomy" id="1293440"/>
    <lineage>
        <taxon>Bacteria</taxon>
        <taxon>Pseudomonadati</taxon>
        <taxon>Pseudomonadota</taxon>
        <taxon>Alphaproteobacteria</taxon>
        <taxon>Hyphomicrobiales</taxon>
        <taxon>Kaistiaceae</taxon>
        <taxon>Kaistia</taxon>
    </lineage>
</organism>
<dbReference type="InterPro" id="IPR009057">
    <property type="entry name" value="Homeodomain-like_sf"/>
</dbReference>